<protein>
    <submittedName>
        <fullName evidence="4">GRIP domain-containing protein</fullName>
    </submittedName>
</protein>
<evidence type="ECO:0000313" key="3">
    <source>
        <dbReference type="Proteomes" id="UP000274131"/>
    </source>
</evidence>
<name>A0A158QAK0_ENTVE</name>
<dbReference type="EMBL" id="UXUI01008080">
    <property type="protein sequence ID" value="VDD90436.1"/>
    <property type="molecule type" value="Genomic_DNA"/>
</dbReference>
<dbReference type="Proteomes" id="UP000274131">
    <property type="component" value="Unassembled WGS sequence"/>
</dbReference>
<feature type="coiled-coil region" evidence="1">
    <location>
        <begin position="789"/>
        <end position="816"/>
    </location>
</feature>
<dbReference type="WBParaSite" id="EVEC_0000557601-mRNA-1">
    <property type="protein sequence ID" value="EVEC_0000557601-mRNA-1"/>
    <property type="gene ID" value="EVEC_0000557601"/>
</dbReference>
<proteinExistence type="predicted"/>
<keyword evidence="3" id="KW-1185">Reference proteome</keyword>
<sequence length="1197" mass="135068">MDEIEYDYTKELLPEDAQALFNKRTSEIAAEDRAYEDRSSPMTVLHAGDIQSGENAVDHLENLDEDEGKFSKRNFISVSEVYKQNKDLRALVFRLKMDLFSLKKEIPNLQNADGADLAMELVRCKAQLNEEQCEKKNLDGKLQSFGREFEAFKSTYAVEKEKWCKEKEDLIAEREKLLTQVSELKKEVDSRVNSYAGVREETREVRSVSTCESDLSQGEFSILSERDQHLEEVRTAMFRQKAEAEEARKNFLKKIDELEADLKKKEWSITMINREREEENQRKVEVENECSRMQDLLEELERSKELLNKASTHKMEENQANFETELRKRDRAINALLGCCNKSRSSNLQELAQEAILHTASEIVPDLVGILHQVQKIDEKNVRIRDKAIELATGSGSFDDPSTSSAAFSTDDEVSEVNMTKVFKKSEKMAKYLDAALSKQQNEMELSVRKEVERKMAAFDAVGGDDQQTDRSYHLVLLPNVSASNDLLNASRYVNQELSSLKQKVAGFRAICVQLFEKLQGSAGSLQRILAEVCDDDEGRSILDEVKAMRIDLNQSVEAANSLLGKFEVVQKSVLELTGMLERSVQQQLSDSLEDLCSSKIGDRQENRVVCTEQGPSGEYQRVAEAENRIKELVSEIESLRFENEKFAAEKESLKLCLQEMKTQIDKANDEIKGTRACCEGLTSEVSTLQIANEKKDDNLKTLAEELAAKDKQFLEYKAYYDELSKVEMESRELIRSLKETVGSIPQKIVDVITGKKVINEDGQPVWVAETDRRVVALRDEFAQMRVAIDESAMNLANLKAKYDEIVKDAGVLKKENDTMAVKLADFEAKFASMRSDSIQTELTGLEMVRKEAEYERCIVENSASKQNVAKLCTAVSELEGEREELISSQNQIPKKSRLAKTPFSSEKVGTMTDLSAMDIEELNRRLDEYCGFIVELYRSFSTESDSFDPEKEFFAKEELDHLKAGIIKVTADCHHSSDTCKGDAVLDKDNLAKVVAVELVGSSSAVSSPLKSTNSSVLSQTQTATVTNAESVHKYKDYNKLTLVPEKVVSADFVPMSSTIFSSKFWQLLFGNSNEIVQLLKAHNSCTSVTGSVDKALAKSRSLRSKLYTAQEQALKMQKLKENVDPAMSLDELHEQLLILQHALSNANSLLLQAEQRLSKKPDAESIRKLVINEMVEIRNVLKATHRDACKLSSSK</sequence>
<evidence type="ECO:0000313" key="2">
    <source>
        <dbReference type="EMBL" id="VDD90436.1"/>
    </source>
</evidence>
<gene>
    <name evidence="2" type="ORF">EVEC_LOCUS5187</name>
</gene>
<reference evidence="4" key="1">
    <citation type="submission" date="2016-04" db="UniProtKB">
        <authorList>
            <consortium name="WormBaseParasite"/>
        </authorList>
    </citation>
    <scope>IDENTIFICATION</scope>
</reference>
<reference evidence="2 3" key="2">
    <citation type="submission" date="2018-10" db="EMBL/GenBank/DDBJ databases">
        <authorList>
            <consortium name="Pathogen Informatics"/>
        </authorList>
    </citation>
    <scope>NUCLEOTIDE SEQUENCE [LARGE SCALE GENOMIC DNA]</scope>
</reference>
<accession>A0A158QAK0</accession>
<dbReference type="PANTHER" id="PTHR23159">
    <property type="entry name" value="CENTROSOMAL PROTEIN 2"/>
    <property type="match status" value="1"/>
</dbReference>
<evidence type="ECO:0000256" key="1">
    <source>
        <dbReference type="SAM" id="Coils"/>
    </source>
</evidence>
<organism evidence="4">
    <name type="scientific">Enterobius vermicularis</name>
    <name type="common">Human pinworm</name>
    <dbReference type="NCBI Taxonomy" id="51028"/>
    <lineage>
        <taxon>Eukaryota</taxon>
        <taxon>Metazoa</taxon>
        <taxon>Ecdysozoa</taxon>
        <taxon>Nematoda</taxon>
        <taxon>Chromadorea</taxon>
        <taxon>Rhabditida</taxon>
        <taxon>Spirurina</taxon>
        <taxon>Oxyuridomorpha</taxon>
        <taxon>Oxyuroidea</taxon>
        <taxon>Oxyuridae</taxon>
        <taxon>Enterobius</taxon>
    </lineage>
</organism>
<feature type="coiled-coil region" evidence="1">
    <location>
        <begin position="121"/>
        <end position="187"/>
    </location>
</feature>
<dbReference type="STRING" id="51028.A0A158QAK0"/>
<feature type="coiled-coil region" evidence="1">
    <location>
        <begin position="230"/>
        <end position="317"/>
    </location>
</feature>
<dbReference type="PANTHER" id="PTHR23159:SF31">
    <property type="entry name" value="CENTROSOME-ASSOCIATED PROTEIN CEP250 ISOFORM X1"/>
    <property type="match status" value="1"/>
</dbReference>
<dbReference type="OrthoDB" id="5823734at2759"/>
<feature type="coiled-coil region" evidence="1">
    <location>
        <begin position="623"/>
        <end position="713"/>
    </location>
</feature>
<keyword evidence="1" id="KW-0175">Coiled coil</keyword>
<dbReference type="AlphaFoldDB" id="A0A158QAK0"/>
<evidence type="ECO:0000313" key="4">
    <source>
        <dbReference type="WBParaSite" id="EVEC_0000557601-mRNA-1"/>
    </source>
</evidence>